<organism evidence="1 2">
    <name type="scientific">Kurthia gibsonii</name>
    <dbReference type="NCBI Taxonomy" id="33946"/>
    <lineage>
        <taxon>Bacteria</taxon>
        <taxon>Bacillati</taxon>
        <taxon>Bacillota</taxon>
        <taxon>Bacilli</taxon>
        <taxon>Bacillales</taxon>
        <taxon>Caryophanaceae</taxon>
        <taxon>Kurthia</taxon>
    </lineage>
</organism>
<name>A0ABU9LJP3_9BACL</name>
<dbReference type="EMBL" id="JBCEWA010000004">
    <property type="protein sequence ID" value="MEL5988173.1"/>
    <property type="molecule type" value="Genomic_DNA"/>
</dbReference>
<evidence type="ECO:0000313" key="1">
    <source>
        <dbReference type="EMBL" id="MEL5988173.1"/>
    </source>
</evidence>
<keyword evidence="2" id="KW-1185">Reference proteome</keyword>
<proteinExistence type="predicted"/>
<dbReference type="Proteomes" id="UP001398420">
    <property type="component" value="Unassembled WGS sequence"/>
</dbReference>
<sequence length="143" mass="16468">MTVHTIEGKIEQLQMEKTYIYLQTKDFIMHLPITTEVIDWETGDTISLHKIPAQSYFRLYRLYGQYVLFISEKSTFYGLYEGIYDEGTSCISDVCMIRHSAQTKKYGARLTDGAYVIALCKITTRSIPPQSAPTALFVFRKNT</sequence>
<accession>A0ABU9LJP3</accession>
<evidence type="ECO:0000313" key="2">
    <source>
        <dbReference type="Proteomes" id="UP001398420"/>
    </source>
</evidence>
<dbReference type="RefSeq" id="WP_156422362.1">
    <property type="nucleotide sequence ID" value="NZ_JALKQX010000002.1"/>
</dbReference>
<protein>
    <submittedName>
        <fullName evidence="1">Uncharacterized protein</fullName>
    </submittedName>
</protein>
<gene>
    <name evidence="1" type="ORF">AAF454_07045</name>
</gene>
<comment type="caution">
    <text evidence="1">The sequence shown here is derived from an EMBL/GenBank/DDBJ whole genome shotgun (WGS) entry which is preliminary data.</text>
</comment>
<reference evidence="1 2" key="1">
    <citation type="submission" date="2024-04" db="EMBL/GenBank/DDBJ databases">
        <authorList>
            <person name="Wu Y.S."/>
            <person name="Zhang L."/>
        </authorList>
    </citation>
    <scope>NUCLEOTIDE SEQUENCE [LARGE SCALE GENOMIC DNA]</scope>
    <source>
        <strain evidence="1 2">KG-01</strain>
    </source>
</reference>